<protein>
    <submittedName>
        <fullName evidence="2">Uncharacterized protein</fullName>
    </submittedName>
</protein>
<dbReference type="EMBL" id="VSRR010062564">
    <property type="protein sequence ID" value="MPC83458.1"/>
    <property type="molecule type" value="Genomic_DNA"/>
</dbReference>
<dbReference type="Proteomes" id="UP000324222">
    <property type="component" value="Unassembled WGS sequence"/>
</dbReference>
<proteinExistence type="predicted"/>
<organism evidence="2 3">
    <name type="scientific">Portunus trituberculatus</name>
    <name type="common">Swimming crab</name>
    <name type="synonym">Neptunus trituberculatus</name>
    <dbReference type="NCBI Taxonomy" id="210409"/>
    <lineage>
        <taxon>Eukaryota</taxon>
        <taxon>Metazoa</taxon>
        <taxon>Ecdysozoa</taxon>
        <taxon>Arthropoda</taxon>
        <taxon>Crustacea</taxon>
        <taxon>Multicrustacea</taxon>
        <taxon>Malacostraca</taxon>
        <taxon>Eumalacostraca</taxon>
        <taxon>Eucarida</taxon>
        <taxon>Decapoda</taxon>
        <taxon>Pleocyemata</taxon>
        <taxon>Brachyura</taxon>
        <taxon>Eubrachyura</taxon>
        <taxon>Portunoidea</taxon>
        <taxon>Portunidae</taxon>
        <taxon>Portuninae</taxon>
        <taxon>Portunus</taxon>
    </lineage>
</organism>
<sequence length="102" mass="11233">MEAAINLRHPRLASTSSSSPFSRPRRSRAGRGGVLLHPQPQRDGKTRTGVIIHHGEVKVINFQNGANEPSAILSLQPQRELGWCSSRLCQVFFGRHEARPGA</sequence>
<evidence type="ECO:0000313" key="3">
    <source>
        <dbReference type="Proteomes" id="UP000324222"/>
    </source>
</evidence>
<evidence type="ECO:0000256" key="1">
    <source>
        <dbReference type="SAM" id="MobiDB-lite"/>
    </source>
</evidence>
<feature type="compositionally biased region" description="Low complexity" evidence="1">
    <location>
        <begin position="12"/>
        <end position="22"/>
    </location>
</feature>
<gene>
    <name evidence="2" type="ORF">E2C01_078169</name>
</gene>
<evidence type="ECO:0000313" key="2">
    <source>
        <dbReference type="EMBL" id="MPC83458.1"/>
    </source>
</evidence>
<comment type="caution">
    <text evidence="2">The sequence shown here is derived from an EMBL/GenBank/DDBJ whole genome shotgun (WGS) entry which is preliminary data.</text>
</comment>
<feature type="region of interest" description="Disordered" evidence="1">
    <location>
        <begin position="1"/>
        <end position="47"/>
    </location>
</feature>
<reference evidence="2 3" key="1">
    <citation type="submission" date="2019-05" db="EMBL/GenBank/DDBJ databases">
        <title>Another draft genome of Portunus trituberculatus and its Hox gene families provides insights of decapod evolution.</title>
        <authorList>
            <person name="Jeong J.-H."/>
            <person name="Song I."/>
            <person name="Kim S."/>
            <person name="Choi T."/>
            <person name="Kim D."/>
            <person name="Ryu S."/>
            <person name="Kim W."/>
        </authorList>
    </citation>
    <scope>NUCLEOTIDE SEQUENCE [LARGE SCALE GENOMIC DNA]</scope>
    <source>
        <tissue evidence="2">Muscle</tissue>
    </source>
</reference>
<dbReference type="AlphaFoldDB" id="A0A5B7IS01"/>
<accession>A0A5B7IS01</accession>
<keyword evidence="3" id="KW-1185">Reference proteome</keyword>
<name>A0A5B7IS01_PORTR</name>